<comment type="caution">
    <text evidence="3">The sequence shown here is derived from an EMBL/GenBank/DDBJ whole genome shotgun (WGS) entry which is preliminary data.</text>
</comment>
<gene>
    <name evidence="3" type="ORF">BEU03_00395</name>
</gene>
<feature type="transmembrane region" description="Helical" evidence="2">
    <location>
        <begin position="185"/>
        <end position="206"/>
    </location>
</feature>
<keyword evidence="2" id="KW-0472">Membrane</keyword>
<proteinExistence type="predicted"/>
<feature type="compositionally biased region" description="Polar residues" evidence="1">
    <location>
        <begin position="160"/>
        <end position="172"/>
    </location>
</feature>
<keyword evidence="2" id="KW-1133">Transmembrane helix</keyword>
<protein>
    <submittedName>
        <fullName evidence="3">Uncharacterized protein</fullName>
    </submittedName>
</protein>
<sequence length="211" mass="23161">MKVRETMLSTAFAILICFLVCFPTTSAHTGGVFTIIISENGVVPGNVQMLVNDTARWINVDDRDNVTHRILVDANSDGIYDGSEDWDSGELTHQCEHINGTKVDENCNAYFDIPFNETYLNMSYFNVTGTYAFLDLVYNKTSESTEIVYGNVTVNPDSHLTAGFQDTTSNGGESEDKDDNEKPNFLLIIAVASALGAMVLGGMILFGNKED</sequence>
<organism evidence="3 4">
    <name type="scientific">Marine Group III euryarchaeote CG-Epi6</name>
    <dbReference type="NCBI Taxonomy" id="1889000"/>
    <lineage>
        <taxon>Archaea</taxon>
        <taxon>Methanobacteriati</taxon>
        <taxon>Thermoplasmatota</taxon>
        <taxon>Thermoplasmata</taxon>
        <taxon>Candidatus Thermoprofundales</taxon>
    </lineage>
</organism>
<accession>A0A1J5TG23</accession>
<evidence type="ECO:0000256" key="1">
    <source>
        <dbReference type="SAM" id="MobiDB-lite"/>
    </source>
</evidence>
<evidence type="ECO:0000313" key="4">
    <source>
        <dbReference type="Proteomes" id="UP000183403"/>
    </source>
</evidence>
<reference evidence="3 4" key="1">
    <citation type="submission" date="2016-08" db="EMBL/GenBank/DDBJ databases">
        <title>New Insights into Marine Group III Euryarchaeota, from dark to light.</title>
        <authorList>
            <person name="Haro-Moreno J.M."/>
            <person name="Rodriguez-Valera F."/>
            <person name="Lopez-Garcia P."/>
            <person name="Moreira D."/>
            <person name="Martin-Cuadrado A.B."/>
        </authorList>
    </citation>
    <scope>NUCLEOTIDE SEQUENCE [LARGE SCALE GENOMIC DNA]</scope>
    <source>
        <strain evidence="3">CG-Epi6</strain>
    </source>
</reference>
<name>A0A1J5TG23_9ARCH</name>
<dbReference type="Proteomes" id="UP000183403">
    <property type="component" value="Unassembled WGS sequence"/>
</dbReference>
<dbReference type="EMBL" id="MIYV01000012">
    <property type="protein sequence ID" value="OIR12644.1"/>
    <property type="molecule type" value="Genomic_DNA"/>
</dbReference>
<evidence type="ECO:0000313" key="3">
    <source>
        <dbReference type="EMBL" id="OIR12644.1"/>
    </source>
</evidence>
<keyword evidence="2" id="KW-0812">Transmembrane</keyword>
<feature type="region of interest" description="Disordered" evidence="1">
    <location>
        <begin position="160"/>
        <end position="179"/>
    </location>
</feature>
<evidence type="ECO:0000256" key="2">
    <source>
        <dbReference type="SAM" id="Phobius"/>
    </source>
</evidence>
<dbReference type="AlphaFoldDB" id="A0A1J5TG23"/>